<keyword evidence="4" id="KW-1185">Reference proteome</keyword>
<protein>
    <submittedName>
        <fullName evidence="2">Uncharacterized protein</fullName>
    </submittedName>
</protein>
<accession>A0A256LII0</accession>
<dbReference type="Proteomes" id="UP000215828">
    <property type="component" value="Unassembled WGS sequence"/>
</dbReference>
<dbReference type="AlphaFoldDB" id="A0A256LII0"/>
<organism evidence="2 3">
    <name type="scientific">Lactobacillus taiwanensis</name>
    <dbReference type="NCBI Taxonomy" id="508451"/>
    <lineage>
        <taxon>Bacteria</taxon>
        <taxon>Bacillati</taxon>
        <taxon>Bacillota</taxon>
        <taxon>Bacilli</taxon>
        <taxon>Lactobacillales</taxon>
        <taxon>Lactobacillaceae</taxon>
        <taxon>Lactobacillus</taxon>
    </lineage>
</organism>
<dbReference type="EMBL" id="NGNV01000003">
    <property type="protein sequence ID" value="OYR88969.1"/>
    <property type="molecule type" value="Genomic_DNA"/>
</dbReference>
<dbReference type="RefSeq" id="WP_094495843.1">
    <property type="nucleotide sequence ID" value="NZ_NGNV01000003.1"/>
</dbReference>
<dbReference type="EMBL" id="NGNX01000005">
    <property type="protein sequence ID" value="OYR92993.1"/>
    <property type="molecule type" value="Genomic_DNA"/>
</dbReference>
<sequence>MRVIDKREEDKREEDKREEWHVGDIIRFGNHTVNENYGMIVHISSWSDSINLIELKGHHFKRGYTGFYMYPSTATLKEKLCRLYRFVENMGNADIGEVFSKVNNAPKYNYGDILMCKYQREDKEFDLYRIANNAAHNYTVDIIHECIGNENAFASTEAPSAEELVNLLKKNMEYEVVEKVPAYIVLGELKDNEK</sequence>
<reference evidence="3 4" key="3">
    <citation type="submission" date="2017-09" db="EMBL/GenBank/DDBJ databases">
        <title>Tripartite evolution among Lactobacillus johnsonii, Lactobacillus taiwanensis, Lactobacillus reuteri and their rodent host.</title>
        <authorList>
            <person name="Wang T."/>
            <person name="Knowles S."/>
            <person name="Cheng C."/>
        </authorList>
    </citation>
    <scope>NUCLEOTIDE SEQUENCE [LARGE SCALE GENOMIC DNA]</scope>
    <source>
        <strain evidence="2 3">609q</strain>
        <strain evidence="1 4">609u</strain>
    </source>
</reference>
<evidence type="ECO:0000313" key="1">
    <source>
        <dbReference type="EMBL" id="OYR88969.1"/>
    </source>
</evidence>
<gene>
    <name evidence="1" type="ORF">CBF53_01285</name>
    <name evidence="2" type="ORF">CBF70_01970</name>
</gene>
<evidence type="ECO:0000313" key="2">
    <source>
        <dbReference type="EMBL" id="OYR92993.1"/>
    </source>
</evidence>
<name>A0A256LII0_9LACO</name>
<evidence type="ECO:0000313" key="4">
    <source>
        <dbReference type="Proteomes" id="UP000216316"/>
    </source>
</evidence>
<proteinExistence type="predicted"/>
<dbReference type="Proteomes" id="UP000216316">
    <property type="component" value="Unassembled WGS sequence"/>
</dbReference>
<reference evidence="2 3" key="1">
    <citation type="submission" date="2017-04" db="EMBL/GenBank/DDBJ databases">
        <authorList>
            <person name="Afonso C.L."/>
            <person name="Miller P.J."/>
            <person name="Scott M.A."/>
            <person name="Spackman E."/>
            <person name="Goraichik I."/>
            <person name="Dimitrov K.M."/>
            <person name="Suarez D.L."/>
            <person name="Swayne D.E."/>
        </authorList>
    </citation>
    <scope>NUCLEOTIDE SEQUENCE [LARGE SCALE GENOMIC DNA]</scope>
    <source>
        <strain evidence="2 3">609q</strain>
    </source>
</reference>
<reference evidence="1 4" key="2">
    <citation type="submission" date="2017-05" db="EMBL/GenBank/DDBJ databases">
        <authorList>
            <person name="Lin X.B."/>
            <person name="Stothard P."/>
            <person name="Tasseva G."/>
            <person name="Walter J."/>
        </authorList>
    </citation>
    <scope>NUCLEOTIDE SEQUENCE [LARGE SCALE GENOMIC DNA]</scope>
    <source>
        <strain evidence="1 4">609u</strain>
    </source>
</reference>
<comment type="caution">
    <text evidence="2">The sequence shown here is derived from an EMBL/GenBank/DDBJ whole genome shotgun (WGS) entry which is preliminary data.</text>
</comment>
<evidence type="ECO:0000313" key="3">
    <source>
        <dbReference type="Proteomes" id="UP000215828"/>
    </source>
</evidence>